<evidence type="ECO:0000313" key="3">
    <source>
        <dbReference type="EMBL" id="RGN97428.1"/>
    </source>
</evidence>
<dbReference type="InterPro" id="IPR007791">
    <property type="entry name" value="DjlA_N"/>
</dbReference>
<dbReference type="EMBL" id="QSVA01000001">
    <property type="protein sequence ID" value="RGN97428.1"/>
    <property type="molecule type" value="Genomic_DNA"/>
</dbReference>
<dbReference type="InterPro" id="IPR036869">
    <property type="entry name" value="J_dom_sf"/>
</dbReference>
<dbReference type="SUPFAM" id="SSF158682">
    <property type="entry name" value="TerB-like"/>
    <property type="match status" value="1"/>
</dbReference>
<dbReference type="RefSeq" id="WP_117599290.1">
    <property type="nucleotide sequence ID" value="NZ_QSVA01000001.1"/>
</dbReference>
<dbReference type="Gene3D" id="1.10.287.110">
    <property type="entry name" value="DnaJ domain"/>
    <property type="match status" value="1"/>
</dbReference>
<gene>
    <name evidence="3" type="ORF">DXB37_00750</name>
</gene>
<dbReference type="PRINTS" id="PR00625">
    <property type="entry name" value="JDOMAIN"/>
</dbReference>
<keyword evidence="1" id="KW-1133">Transmembrane helix</keyword>
<dbReference type="InterPro" id="IPR050817">
    <property type="entry name" value="DjlA_DnaK_co-chaperone"/>
</dbReference>
<evidence type="ECO:0000259" key="2">
    <source>
        <dbReference type="PROSITE" id="PS50076"/>
    </source>
</evidence>
<dbReference type="Pfam" id="PF05099">
    <property type="entry name" value="TerB"/>
    <property type="match status" value="1"/>
</dbReference>
<feature type="transmembrane region" description="Helical" evidence="1">
    <location>
        <begin position="6"/>
        <end position="31"/>
    </location>
</feature>
<dbReference type="SUPFAM" id="SSF46565">
    <property type="entry name" value="Chaperone J-domain"/>
    <property type="match status" value="1"/>
</dbReference>
<dbReference type="SMART" id="SM00271">
    <property type="entry name" value="DnaJ"/>
    <property type="match status" value="1"/>
</dbReference>
<dbReference type="PANTHER" id="PTHR24074">
    <property type="entry name" value="CO-CHAPERONE PROTEIN DJLA"/>
    <property type="match status" value="1"/>
</dbReference>
<dbReference type="PROSITE" id="PS50076">
    <property type="entry name" value="DNAJ_2"/>
    <property type="match status" value="1"/>
</dbReference>
<reference evidence="3 4" key="1">
    <citation type="submission" date="2018-08" db="EMBL/GenBank/DDBJ databases">
        <title>A genome reference for cultivated species of the human gut microbiota.</title>
        <authorList>
            <person name="Zou Y."/>
            <person name="Xue W."/>
            <person name="Luo G."/>
        </authorList>
    </citation>
    <scope>NUCLEOTIDE SEQUENCE [LARGE SCALE GENOMIC DNA]</scope>
    <source>
        <strain evidence="3 4">OM03-4</strain>
    </source>
</reference>
<proteinExistence type="predicted"/>
<name>A0A3E5F5R8_BACUN</name>
<dbReference type="Pfam" id="PF00226">
    <property type="entry name" value="DnaJ"/>
    <property type="match status" value="1"/>
</dbReference>
<evidence type="ECO:0000256" key="1">
    <source>
        <dbReference type="SAM" id="Phobius"/>
    </source>
</evidence>
<protein>
    <submittedName>
        <fullName evidence="3">Molecular chaperone DjlA</fullName>
    </submittedName>
</protein>
<dbReference type="CDD" id="cd06257">
    <property type="entry name" value="DnaJ"/>
    <property type="match status" value="1"/>
</dbReference>
<evidence type="ECO:0000313" key="4">
    <source>
        <dbReference type="Proteomes" id="UP000260759"/>
    </source>
</evidence>
<dbReference type="InterPro" id="IPR029024">
    <property type="entry name" value="TerB-like"/>
</dbReference>
<keyword evidence="1" id="KW-0812">Transmembrane</keyword>
<dbReference type="Proteomes" id="UP000260759">
    <property type="component" value="Unassembled WGS sequence"/>
</dbReference>
<dbReference type="InterPro" id="IPR001623">
    <property type="entry name" value="DnaJ_domain"/>
</dbReference>
<keyword evidence="1" id="KW-0472">Membrane</keyword>
<comment type="caution">
    <text evidence="3">The sequence shown here is derived from an EMBL/GenBank/DDBJ whole genome shotgun (WGS) entry which is preliminary data.</text>
</comment>
<sequence length="271" mass="30017">MGAAKWIGGIIGFMAGGPLGALAGFVFGSLFDTDSSGAGSYYGEEPTHGTTYTGQRNSFLFSMLVMASYIIRADGRIMHSEMEFVRRFLRSTFGEAAVGEGERILLNLFEQRKQMDRQNPLAFKNTIRDCGTQIAANLTYEERLQLLVFLVEIAKSDGHVCNEEIEALKEVAMYMGLSVKEVESMLNLGGSSLNEAYKVLEIEPTATNDEVRAAYRRLALKHHPDRVATLGEDIKKAAEEKFQSINNAKEQIYKARGMSFHTSCLALWTAS</sequence>
<dbReference type="Gene3D" id="1.10.3680.10">
    <property type="entry name" value="TerB-like"/>
    <property type="match status" value="1"/>
</dbReference>
<accession>A0A3E5F5R8</accession>
<organism evidence="3 4">
    <name type="scientific">Bacteroides uniformis</name>
    <dbReference type="NCBI Taxonomy" id="820"/>
    <lineage>
        <taxon>Bacteria</taxon>
        <taxon>Pseudomonadati</taxon>
        <taxon>Bacteroidota</taxon>
        <taxon>Bacteroidia</taxon>
        <taxon>Bacteroidales</taxon>
        <taxon>Bacteroidaceae</taxon>
        <taxon>Bacteroides</taxon>
    </lineage>
</organism>
<dbReference type="AlphaFoldDB" id="A0A3E5F5R8"/>
<feature type="domain" description="J" evidence="2">
    <location>
        <begin position="195"/>
        <end position="257"/>
    </location>
</feature>